<accession>B4FC31</accession>
<sequence>MPKDHIKSSQKPYRLFCAVLKMQNLIICSHNAMQHSDSSAILGQISDALQKSVSHKAMIQMIDWGKGKCTGGRAKAAHPPQLT</sequence>
<dbReference type="EMBL" id="BT034669">
    <property type="protein sequence ID" value="ACF79674.2"/>
    <property type="molecule type" value="mRNA"/>
</dbReference>
<organism evidence="1">
    <name type="scientific">Zea mays</name>
    <name type="common">Maize</name>
    <dbReference type="NCBI Taxonomy" id="4577"/>
    <lineage>
        <taxon>Eukaryota</taxon>
        <taxon>Viridiplantae</taxon>
        <taxon>Streptophyta</taxon>
        <taxon>Embryophyta</taxon>
        <taxon>Tracheophyta</taxon>
        <taxon>Spermatophyta</taxon>
        <taxon>Magnoliopsida</taxon>
        <taxon>Liliopsida</taxon>
        <taxon>Poales</taxon>
        <taxon>Poaceae</taxon>
        <taxon>PACMAD clade</taxon>
        <taxon>Panicoideae</taxon>
        <taxon>Andropogonodae</taxon>
        <taxon>Andropogoneae</taxon>
        <taxon>Tripsacinae</taxon>
        <taxon>Zea</taxon>
    </lineage>
</organism>
<dbReference type="AlphaFoldDB" id="B4FC31"/>
<evidence type="ECO:0000313" key="1">
    <source>
        <dbReference type="EMBL" id="ACF79674.2"/>
    </source>
</evidence>
<reference evidence="1" key="1">
    <citation type="journal article" date="2009" name="PLoS Genet.">
        <title>Sequencing, mapping, and analysis of 27,455 maize full-length cDNAs.</title>
        <authorList>
            <person name="Soderlund C."/>
            <person name="Descour A."/>
            <person name="Kudrna D."/>
            <person name="Bomhoff M."/>
            <person name="Boyd L."/>
            <person name="Currie J."/>
            <person name="Angelova A."/>
            <person name="Collura K."/>
            <person name="Wissotski M."/>
            <person name="Ashley E."/>
            <person name="Morrow D."/>
            <person name="Fernandes J."/>
            <person name="Walbot V."/>
            <person name="Yu Y."/>
        </authorList>
    </citation>
    <scope>NUCLEOTIDE SEQUENCE</scope>
    <source>
        <strain evidence="1">B73</strain>
    </source>
</reference>
<protein>
    <submittedName>
        <fullName evidence="1">Uncharacterized protein</fullName>
    </submittedName>
</protein>
<name>B4FC31_MAIZE</name>
<proteinExistence type="evidence at transcript level"/>